<dbReference type="SUPFAM" id="SSF55961">
    <property type="entry name" value="Bet v1-like"/>
    <property type="match status" value="1"/>
</dbReference>
<dbReference type="RefSeq" id="WP_132876444.1">
    <property type="nucleotide sequence ID" value="NZ_SLXQ01000002.1"/>
</dbReference>
<evidence type="ECO:0000313" key="4">
    <source>
        <dbReference type="Proteomes" id="UP000294911"/>
    </source>
</evidence>
<dbReference type="OrthoDB" id="9808623at2"/>
<keyword evidence="2" id="KW-0472">Membrane</keyword>
<accession>A0A4R2QZF1</accession>
<comment type="caution">
    <text evidence="3">The sequence shown here is derived from an EMBL/GenBank/DDBJ whole genome shotgun (WGS) entry which is preliminary data.</text>
</comment>
<protein>
    <submittedName>
        <fullName evidence="3">Carbon monoxide dehydrogenase subunit G</fullName>
    </submittedName>
</protein>
<feature type="compositionally biased region" description="Low complexity" evidence="1">
    <location>
        <begin position="189"/>
        <end position="201"/>
    </location>
</feature>
<dbReference type="EMBL" id="SLXQ01000002">
    <property type="protein sequence ID" value="TCP55067.1"/>
    <property type="molecule type" value="Genomic_DNA"/>
</dbReference>
<dbReference type="Gene3D" id="3.30.530.20">
    <property type="match status" value="1"/>
</dbReference>
<keyword evidence="2" id="KW-0812">Transmembrane</keyword>
<feature type="region of interest" description="Disordered" evidence="1">
    <location>
        <begin position="156"/>
        <end position="201"/>
    </location>
</feature>
<organism evidence="3 4">
    <name type="scientific">Tamaricihabitans halophyticus</name>
    <dbReference type="NCBI Taxonomy" id="1262583"/>
    <lineage>
        <taxon>Bacteria</taxon>
        <taxon>Bacillati</taxon>
        <taxon>Actinomycetota</taxon>
        <taxon>Actinomycetes</taxon>
        <taxon>Pseudonocardiales</taxon>
        <taxon>Pseudonocardiaceae</taxon>
        <taxon>Tamaricihabitans</taxon>
    </lineage>
</organism>
<proteinExistence type="predicted"/>
<dbReference type="CDD" id="cd07823">
    <property type="entry name" value="SRPBCC_5"/>
    <property type="match status" value="1"/>
</dbReference>
<name>A0A4R2QZF1_9PSEU</name>
<sequence length="250" mass="25059">MILEHQFSVPAPLDEVWKAVLDPERVAPCMPGATLTEVEGDSFRGSVKVKLGPISLTYKGSGEFKEKNEQAKRVVIEASGKDARGGGTASATVTVTLTASGDKTDGAVHTDLNITGRPAQFGRGMISEVAGKLLDSFAQCLADKLGGAHEAPAAQDAAASSAASGSSGVGQTPSTGAGGSSSTGGGTSAAGSTATGNAASSGAPQDAAAIDLLDYAGTPVIKRLAPVIGGALVVLVFVALRRKRRKKKRG</sequence>
<feature type="compositionally biased region" description="Gly residues" evidence="1">
    <location>
        <begin position="176"/>
        <end position="188"/>
    </location>
</feature>
<feature type="transmembrane region" description="Helical" evidence="2">
    <location>
        <begin position="224"/>
        <end position="240"/>
    </location>
</feature>
<dbReference type="PANTHER" id="PTHR38588:SF1">
    <property type="entry name" value="BLL0334 PROTEIN"/>
    <property type="match status" value="1"/>
</dbReference>
<dbReference type="InterPro" id="IPR023393">
    <property type="entry name" value="START-like_dom_sf"/>
</dbReference>
<dbReference type="Pfam" id="PF06240">
    <property type="entry name" value="COXG"/>
    <property type="match status" value="1"/>
</dbReference>
<keyword evidence="2" id="KW-1133">Transmembrane helix</keyword>
<evidence type="ECO:0000313" key="3">
    <source>
        <dbReference type="EMBL" id="TCP55067.1"/>
    </source>
</evidence>
<gene>
    <name evidence="3" type="ORF">EV191_102279</name>
</gene>
<dbReference type="Proteomes" id="UP000294911">
    <property type="component" value="Unassembled WGS sequence"/>
</dbReference>
<dbReference type="InterPro" id="IPR010419">
    <property type="entry name" value="CO_DH_gsu"/>
</dbReference>
<evidence type="ECO:0000256" key="2">
    <source>
        <dbReference type="SAM" id="Phobius"/>
    </source>
</evidence>
<feature type="compositionally biased region" description="Low complexity" evidence="1">
    <location>
        <begin position="156"/>
        <end position="170"/>
    </location>
</feature>
<dbReference type="AlphaFoldDB" id="A0A4R2QZF1"/>
<keyword evidence="4" id="KW-1185">Reference proteome</keyword>
<evidence type="ECO:0000256" key="1">
    <source>
        <dbReference type="SAM" id="MobiDB-lite"/>
    </source>
</evidence>
<dbReference type="PANTHER" id="PTHR38588">
    <property type="entry name" value="BLL0334 PROTEIN"/>
    <property type="match status" value="1"/>
</dbReference>
<reference evidence="3 4" key="1">
    <citation type="submission" date="2019-03" db="EMBL/GenBank/DDBJ databases">
        <title>Genomic Encyclopedia of Type Strains, Phase IV (KMG-IV): sequencing the most valuable type-strain genomes for metagenomic binning, comparative biology and taxonomic classification.</title>
        <authorList>
            <person name="Goeker M."/>
        </authorList>
    </citation>
    <scope>NUCLEOTIDE SEQUENCE [LARGE SCALE GENOMIC DNA]</scope>
    <source>
        <strain evidence="3 4">DSM 45765</strain>
    </source>
</reference>